<comment type="subunit">
    <text evidence="10">Homodimer. Interacts with FtsZ.</text>
</comment>
<dbReference type="GO" id="GO:0032153">
    <property type="term" value="C:cell division site"/>
    <property type="evidence" value="ECO:0007669"/>
    <property type="project" value="TreeGrafter"/>
</dbReference>
<evidence type="ECO:0000256" key="2">
    <source>
        <dbReference type="ARBA" id="ARBA00010074"/>
    </source>
</evidence>
<dbReference type="PANTHER" id="PTHR34981:SF1">
    <property type="entry name" value="CELL DIVISION PROTEIN ZAPA"/>
    <property type="match status" value="1"/>
</dbReference>
<evidence type="ECO:0000256" key="8">
    <source>
        <dbReference type="ARBA" id="ARBA00023306"/>
    </source>
</evidence>
<evidence type="ECO:0000313" key="12">
    <source>
        <dbReference type="EMBL" id="VFP83750.1"/>
    </source>
</evidence>
<comment type="similarity">
    <text evidence="2">Belongs to the ZapA family. Type 1 subfamily.</text>
</comment>
<dbReference type="RefSeq" id="WP_154061597.1">
    <property type="nucleotide sequence ID" value="NZ_LR217717.1"/>
</dbReference>
<evidence type="ECO:0000256" key="7">
    <source>
        <dbReference type="ARBA" id="ARBA00023210"/>
    </source>
</evidence>
<keyword evidence="8" id="KW-0131">Cell cycle</keyword>
<evidence type="ECO:0000313" key="13">
    <source>
        <dbReference type="Proteomes" id="UP000294349"/>
    </source>
</evidence>
<dbReference type="InterPro" id="IPR042233">
    <property type="entry name" value="Cell_div_ZapA_N"/>
</dbReference>
<organism evidence="12 13">
    <name type="scientific">Buchnera aphidicola</name>
    <name type="common">Cinara laricifoliae</name>
    <dbReference type="NCBI Taxonomy" id="2518977"/>
    <lineage>
        <taxon>Bacteria</taxon>
        <taxon>Pseudomonadati</taxon>
        <taxon>Pseudomonadota</taxon>
        <taxon>Gammaproteobacteria</taxon>
        <taxon>Enterobacterales</taxon>
        <taxon>Erwiniaceae</taxon>
        <taxon>Buchnera</taxon>
    </lineage>
</organism>
<evidence type="ECO:0000256" key="4">
    <source>
        <dbReference type="ARBA" id="ARBA00022490"/>
    </source>
</evidence>
<keyword evidence="7" id="KW-0717">Septation</keyword>
<evidence type="ECO:0000256" key="1">
    <source>
        <dbReference type="ARBA" id="ARBA00004496"/>
    </source>
</evidence>
<dbReference type="Gene3D" id="1.20.5.50">
    <property type="match status" value="1"/>
</dbReference>
<evidence type="ECO:0000256" key="5">
    <source>
        <dbReference type="ARBA" id="ARBA00022618"/>
    </source>
</evidence>
<dbReference type="GO" id="GO:0000917">
    <property type="term" value="P:division septum assembly"/>
    <property type="evidence" value="ECO:0007669"/>
    <property type="project" value="UniProtKB-KW"/>
</dbReference>
<name>A0A451DBK0_9GAMM</name>
<accession>A0A451DBK0</accession>
<protein>
    <recommendedName>
        <fullName evidence="3">Cell division protein ZapA</fullName>
    </recommendedName>
    <alternativeName>
        <fullName evidence="11">Z ring-associated protein ZapA</fullName>
    </alternativeName>
</protein>
<dbReference type="OrthoDB" id="5917174at2"/>
<dbReference type="Proteomes" id="UP000294349">
    <property type="component" value="Chromosome"/>
</dbReference>
<evidence type="ECO:0000256" key="6">
    <source>
        <dbReference type="ARBA" id="ARBA00023054"/>
    </source>
</evidence>
<comment type="subcellular location">
    <subcellularLocation>
        <location evidence="1">Cytoplasm</location>
    </subcellularLocation>
</comment>
<dbReference type="GO" id="GO:0005829">
    <property type="term" value="C:cytosol"/>
    <property type="evidence" value="ECO:0007669"/>
    <property type="project" value="TreeGrafter"/>
</dbReference>
<reference evidence="12 13" key="1">
    <citation type="submission" date="2019-02" db="EMBL/GenBank/DDBJ databases">
        <authorList>
            <person name="Manzano-Marin A."/>
            <person name="Manzano-Marin A."/>
        </authorList>
    </citation>
    <scope>NUCLEOTIDE SEQUENCE [LARGE SCALE GENOMIC DNA]</scope>
    <source>
        <strain evidence="12 13">BuCilaricifoliae</strain>
    </source>
</reference>
<dbReference type="PANTHER" id="PTHR34981">
    <property type="entry name" value="CELL DIVISION PROTEIN ZAPA"/>
    <property type="match status" value="1"/>
</dbReference>
<dbReference type="GO" id="GO:0043093">
    <property type="term" value="P:FtsZ-dependent cytokinesis"/>
    <property type="evidence" value="ECO:0007669"/>
    <property type="project" value="TreeGrafter"/>
</dbReference>
<keyword evidence="6" id="KW-0175">Coiled coil</keyword>
<dbReference type="Pfam" id="PF05164">
    <property type="entry name" value="ZapA"/>
    <property type="match status" value="1"/>
</dbReference>
<evidence type="ECO:0000256" key="10">
    <source>
        <dbReference type="ARBA" id="ARBA00026068"/>
    </source>
</evidence>
<dbReference type="InterPro" id="IPR007838">
    <property type="entry name" value="Cell_div_ZapA-like"/>
</dbReference>
<evidence type="ECO:0000256" key="11">
    <source>
        <dbReference type="ARBA" id="ARBA00033158"/>
    </source>
</evidence>
<dbReference type="AlphaFoldDB" id="A0A451DBK0"/>
<dbReference type="SUPFAM" id="SSF102829">
    <property type="entry name" value="Cell division protein ZapA-like"/>
    <property type="match status" value="1"/>
</dbReference>
<dbReference type="InterPro" id="IPR036192">
    <property type="entry name" value="Cell_div_ZapA-like_sf"/>
</dbReference>
<dbReference type="Gene3D" id="3.30.160.880">
    <property type="entry name" value="Cell division protein ZapA protomer, N-terminal domain"/>
    <property type="match status" value="1"/>
</dbReference>
<comment type="function">
    <text evidence="9">Activator of cell division through the inhibition of FtsZ GTPase activity, therefore promoting FtsZ assembly into bundles of protofilaments necessary for the formation of the division Z ring. It is recruited early at mid-cell but it is not essential for cell division.</text>
</comment>
<proteinExistence type="inferred from homology"/>
<keyword evidence="4" id="KW-0963">Cytoplasm</keyword>
<gene>
    <name evidence="12" type="primary">zapA</name>
    <name evidence="12" type="ORF">BUCILAFE3058_270</name>
</gene>
<dbReference type="EMBL" id="LR217717">
    <property type="protein sequence ID" value="VFP83750.1"/>
    <property type="molecule type" value="Genomic_DNA"/>
</dbReference>
<sequence length="97" mass="11172">MSSQSIDVEFLGRSIRVSCPDKNSSDLYYTADVLNKRLKELKEKTGAYNIEQLIFITALNICHELELEKQKSVHCIKHIKSRMLVLTEMIDTALNKE</sequence>
<dbReference type="GO" id="GO:0000921">
    <property type="term" value="P:septin ring assembly"/>
    <property type="evidence" value="ECO:0007669"/>
    <property type="project" value="TreeGrafter"/>
</dbReference>
<evidence type="ECO:0000256" key="3">
    <source>
        <dbReference type="ARBA" id="ARBA00015195"/>
    </source>
</evidence>
<keyword evidence="5 12" id="KW-0132">Cell division</keyword>
<evidence type="ECO:0000256" key="9">
    <source>
        <dbReference type="ARBA" id="ARBA00024910"/>
    </source>
</evidence>
<dbReference type="GO" id="GO:0030428">
    <property type="term" value="C:cell septum"/>
    <property type="evidence" value="ECO:0007669"/>
    <property type="project" value="TreeGrafter"/>
</dbReference>